<evidence type="ECO:0000313" key="1">
    <source>
        <dbReference type="EMBL" id="MBF9152515.1"/>
    </source>
</evidence>
<organism evidence="1 2">
    <name type="scientific">Novosphingobium jiangmenense</name>
    <dbReference type="NCBI Taxonomy" id="2791981"/>
    <lineage>
        <taxon>Bacteria</taxon>
        <taxon>Pseudomonadati</taxon>
        <taxon>Pseudomonadota</taxon>
        <taxon>Alphaproteobacteria</taxon>
        <taxon>Sphingomonadales</taxon>
        <taxon>Sphingomonadaceae</taxon>
        <taxon>Novosphingobium</taxon>
    </lineage>
</organism>
<proteinExistence type="predicted"/>
<name>A0ABS0HJT5_9SPHN</name>
<evidence type="ECO:0008006" key="3">
    <source>
        <dbReference type="Google" id="ProtNLM"/>
    </source>
</evidence>
<sequence>METMVIHNVTKEALPKYRELAKALGGQMTSIAPEPDGEFTVVIIVPSE</sequence>
<accession>A0ABS0HJT5</accession>
<keyword evidence="2" id="KW-1185">Reference proteome</keyword>
<reference evidence="1 2" key="1">
    <citation type="submission" date="2020-11" db="EMBL/GenBank/DDBJ databases">
        <title>The genome sequence of Novosphingobium sp. 1Y9A.</title>
        <authorList>
            <person name="Liu Y."/>
        </authorList>
    </citation>
    <scope>NUCLEOTIDE SEQUENCE [LARGE SCALE GENOMIC DNA]</scope>
    <source>
        <strain evidence="1 2">1Y9A</strain>
    </source>
</reference>
<protein>
    <recommendedName>
        <fullName evidence="3">DUF1330 domain-containing protein</fullName>
    </recommendedName>
</protein>
<comment type="caution">
    <text evidence="1">The sequence shown here is derived from an EMBL/GenBank/DDBJ whole genome shotgun (WGS) entry which is preliminary data.</text>
</comment>
<gene>
    <name evidence="1" type="ORF">I2488_16025</name>
</gene>
<evidence type="ECO:0000313" key="2">
    <source>
        <dbReference type="Proteomes" id="UP000600799"/>
    </source>
</evidence>
<dbReference type="Proteomes" id="UP000600799">
    <property type="component" value="Unassembled WGS sequence"/>
</dbReference>
<dbReference type="RefSeq" id="WP_196276816.1">
    <property type="nucleotide sequence ID" value="NZ_JADQDC010000012.1"/>
</dbReference>
<dbReference type="EMBL" id="JADQDC010000012">
    <property type="protein sequence ID" value="MBF9152515.1"/>
    <property type="molecule type" value="Genomic_DNA"/>
</dbReference>